<dbReference type="Proteomes" id="UP001497392">
    <property type="component" value="Unassembled WGS sequence"/>
</dbReference>
<dbReference type="PANTHER" id="PTHR30336:SF20">
    <property type="entry name" value="DUF218 DOMAIN-CONTAINING PROTEIN"/>
    <property type="match status" value="1"/>
</dbReference>
<dbReference type="InterPro" id="IPR014729">
    <property type="entry name" value="Rossmann-like_a/b/a_fold"/>
</dbReference>
<keyword evidence="3" id="KW-1185">Reference proteome</keyword>
<feature type="domain" description="DUF218" evidence="1">
    <location>
        <begin position="55"/>
        <end position="184"/>
    </location>
</feature>
<sequence>MRVTALYPAQAGVGALRHRSQAFRVRCKSSQACRAEQTSSWLDKGNSNSVRDDYDAVIALAGGLTPQGGLPEWVTRRLDAAAEIYHLQGRACPVLCLGGGTPHKPAVLGSTGHVLHESTVCAEYLLGKGVPAADILKEVSSYDTVGNGYFALTIHAIPAAWRRCSVITSSFHMPRSRAIFQDCFAVAGSTLHASGGYFSLDFHAVHDEGIFPPDVLAARQHREQESLERWRNDTRGMCNLAQLHAWLHRTHLCYSVSRQGEFGKRELADDKVTEKVLASY</sequence>
<reference evidence="2 3" key="1">
    <citation type="submission" date="2024-06" db="EMBL/GenBank/DDBJ databases">
        <authorList>
            <person name="Kraege A."/>
            <person name="Thomma B."/>
        </authorList>
    </citation>
    <scope>NUCLEOTIDE SEQUENCE [LARGE SCALE GENOMIC DNA]</scope>
</reference>
<dbReference type="CDD" id="cd06259">
    <property type="entry name" value="YdcF-like"/>
    <property type="match status" value="1"/>
</dbReference>
<evidence type="ECO:0000313" key="3">
    <source>
        <dbReference type="Proteomes" id="UP001497392"/>
    </source>
</evidence>
<dbReference type="Gene3D" id="3.40.50.620">
    <property type="entry name" value="HUPs"/>
    <property type="match status" value="1"/>
</dbReference>
<dbReference type="InterPro" id="IPR051599">
    <property type="entry name" value="Cell_Envelope_Assoc"/>
</dbReference>
<dbReference type="PANTHER" id="PTHR30336">
    <property type="entry name" value="INNER MEMBRANE PROTEIN, PROBABLE PERMEASE"/>
    <property type="match status" value="1"/>
</dbReference>
<comment type="caution">
    <text evidence="2">The sequence shown here is derived from an EMBL/GenBank/DDBJ whole genome shotgun (WGS) entry which is preliminary data.</text>
</comment>
<gene>
    <name evidence="2" type="primary">g743</name>
    <name evidence="2" type="ORF">VP750_LOCUS647</name>
</gene>
<accession>A0ABP1FGG0</accession>
<evidence type="ECO:0000313" key="2">
    <source>
        <dbReference type="EMBL" id="CAL5218988.1"/>
    </source>
</evidence>
<proteinExistence type="predicted"/>
<dbReference type="InterPro" id="IPR003848">
    <property type="entry name" value="DUF218"/>
</dbReference>
<dbReference type="EMBL" id="CAXHTA020000002">
    <property type="protein sequence ID" value="CAL5218988.1"/>
    <property type="molecule type" value="Genomic_DNA"/>
</dbReference>
<organism evidence="2 3">
    <name type="scientific">Coccomyxa viridis</name>
    <dbReference type="NCBI Taxonomy" id="1274662"/>
    <lineage>
        <taxon>Eukaryota</taxon>
        <taxon>Viridiplantae</taxon>
        <taxon>Chlorophyta</taxon>
        <taxon>core chlorophytes</taxon>
        <taxon>Trebouxiophyceae</taxon>
        <taxon>Trebouxiophyceae incertae sedis</taxon>
        <taxon>Coccomyxaceae</taxon>
        <taxon>Coccomyxa</taxon>
    </lineage>
</organism>
<dbReference type="Pfam" id="PF02698">
    <property type="entry name" value="DUF218"/>
    <property type="match status" value="1"/>
</dbReference>
<protein>
    <submittedName>
        <fullName evidence="2">G743 protein</fullName>
    </submittedName>
</protein>
<name>A0ABP1FGG0_9CHLO</name>
<evidence type="ECO:0000259" key="1">
    <source>
        <dbReference type="Pfam" id="PF02698"/>
    </source>
</evidence>